<name>A0A423WJU6_9PEZI</name>
<dbReference type="PANTHER" id="PTHR33112:SF12">
    <property type="entry name" value="HETEROKARYON INCOMPATIBILITY DOMAIN-CONTAINING PROTEIN"/>
    <property type="match status" value="1"/>
</dbReference>
<evidence type="ECO:0000259" key="2">
    <source>
        <dbReference type="Pfam" id="PF06985"/>
    </source>
</evidence>
<organism evidence="3 4">
    <name type="scientific">Cytospora schulzeri</name>
    <dbReference type="NCBI Taxonomy" id="448051"/>
    <lineage>
        <taxon>Eukaryota</taxon>
        <taxon>Fungi</taxon>
        <taxon>Dikarya</taxon>
        <taxon>Ascomycota</taxon>
        <taxon>Pezizomycotina</taxon>
        <taxon>Sordariomycetes</taxon>
        <taxon>Sordariomycetidae</taxon>
        <taxon>Diaporthales</taxon>
        <taxon>Cytosporaceae</taxon>
        <taxon>Cytospora</taxon>
    </lineage>
</organism>
<accession>A0A423WJU6</accession>
<dbReference type="InterPro" id="IPR010730">
    <property type="entry name" value="HET"/>
</dbReference>
<feature type="compositionally biased region" description="Low complexity" evidence="1">
    <location>
        <begin position="627"/>
        <end position="638"/>
    </location>
</feature>
<dbReference type="AlphaFoldDB" id="A0A423WJU6"/>
<dbReference type="OrthoDB" id="2958217at2759"/>
<sequence length="942" mass="108196">MAEPEHRLVKAATFIGETCNTCNRLELSVDKFLIGNSDISRSIGRPSFAGDRLANLNSATPRLQLNSGRGPKSLGTIAEIQERAAGCSLCKLIYEAIGRYSATSNADQGSDCLMEWEVDGRQARRGKHATGDEEEIRYSNVSRRIRFWWTQVDKIRQEAYILFVPPRDYPLPNADANSVRPGMRNRWYLARDYDADKSNQALIKSWLDLCEEHHSKACKHHGDRDRFAALLRQTSFGVIDVVRMQLCQLPTYDSGPARYVALSYVWGDGDNRTHCTLRGNVMQRIQPGGIEARELPRTIQEAIQLTRDLGERFVWIDSLCIVQDSDSSWRLNAANMDLVYGNAYLTICAADGEHSRVGLAALDPQEADTPLKAEYAKGLRLLVSRPSESVIKDSVWNQRAWTFQERILSRRCLVFAGKRIYFQCRSSNMSQDIYPDGTGTGWSSDWKNSPLRTLGELETRPIWFYMTCVSLYTGRRLTYAKDILAAFDGVARLMERHMHGARMVHGLPPSHFDLALLWEPLQCQERRVLRSKDGQSGAAMEFPSWSWSGWMDGRDQKKGAPVKYRQETLEGCFIDVHEWLLHHTWIKWFIRNANGDLRPIWAKESIPEASGVSSRWRGYSASGQIPSSNETESSTSHSRVGRSQPPTEPNGNRATGENHGAWDLYEREAELNQQAPAMLDRRIMAVPDDRRDYEYNTYGPRIGMYERGRPLEERRVAEMDRVRRERESRIIEYREEEYCGRPSSSHTSPATIVTESTVTRQQGTDEYGRKTRRSAKEIPRFRATIPDNPFGVNNVGFETLRQWADQTILQFWTWHAQFYVLRNEDATTEASPGEGLVRCDIADEHGDWCGHIVLNEDWINETREGRKWHFIAISDARSFSREECRTWSHYIPKDREDVEWDLFFVLLIDWNSEKLVWERIGMGKVFQAAFDVSGEWHEIVLG</sequence>
<feature type="domain" description="Heterokaryon incompatibility" evidence="2">
    <location>
        <begin position="259"/>
        <end position="405"/>
    </location>
</feature>
<dbReference type="PANTHER" id="PTHR33112">
    <property type="entry name" value="DOMAIN PROTEIN, PUTATIVE-RELATED"/>
    <property type="match status" value="1"/>
</dbReference>
<dbReference type="EMBL" id="LKEA01000015">
    <property type="protein sequence ID" value="ROW03705.1"/>
    <property type="molecule type" value="Genomic_DNA"/>
</dbReference>
<comment type="caution">
    <text evidence="3">The sequence shown here is derived from an EMBL/GenBank/DDBJ whole genome shotgun (WGS) entry which is preliminary data.</text>
</comment>
<proteinExistence type="predicted"/>
<reference evidence="3 4" key="1">
    <citation type="submission" date="2015-09" db="EMBL/GenBank/DDBJ databases">
        <title>Host preference determinants of Valsa canker pathogens revealed by comparative genomics.</title>
        <authorList>
            <person name="Yin Z."/>
            <person name="Huang L."/>
        </authorList>
    </citation>
    <scope>NUCLEOTIDE SEQUENCE [LARGE SCALE GENOMIC DNA]</scope>
    <source>
        <strain evidence="3 4">03-1</strain>
    </source>
</reference>
<evidence type="ECO:0000313" key="4">
    <source>
        <dbReference type="Proteomes" id="UP000283895"/>
    </source>
</evidence>
<evidence type="ECO:0000256" key="1">
    <source>
        <dbReference type="SAM" id="MobiDB-lite"/>
    </source>
</evidence>
<dbReference type="Proteomes" id="UP000283895">
    <property type="component" value="Unassembled WGS sequence"/>
</dbReference>
<evidence type="ECO:0000313" key="3">
    <source>
        <dbReference type="EMBL" id="ROW03705.1"/>
    </source>
</evidence>
<protein>
    <recommendedName>
        <fullName evidence="2">Heterokaryon incompatibility domain-containing protein</fullName>
    </recommendedName>
</protein>
<dbReference type="Pfam" id="PF06985">
    <property type="entry name" value="HET"/>
    <property type="match status" value="1"/>
</dbReference>
<gene>
    <name evidence="3" type="ORF">VMCG_05384</name>
</gene>
<feature type="region of interest" description="Disordered" evidence="1">
    <location>
        <begin position="613"/>
        <end position="658"/>
    </location>
</feature>
<keyword evidence="4" id="KW-1185">Reference proteome</keyword>